<dbReference type="Pfam" id="PF10706">
    <property type="entry name" value="Aminoglyc_resit"/>
    <property type="match status" value="1"/>
</dbReference>
<keyword evidence="1" id="KW-0548">Nucleotidyltransferase</keyword>
<proteinExistence type="predicted"/>
<dbReference type="SUPFAM" id="SSF81301">
    <property type="entry name" value="Nucleotidyltransferase"/>
    <property type="match status" value="1"/>
</dbReference>
<organism evidence="1 2">
    <name type="scientific">Nocardia alba</name>
    <dbReference type="NCBI Taxonomy" id="225051"/>
    <lineage>
        <taxon>Bacteria</taxon>
        <taxon>Bacillati</taxon>
        <taxon>Actinomycetota</taxon>
        <taxon>Actinomycetes</taxon>
        <taxon>Mycobacteriales</taxon>
        <taxon>Nocardiaceae</taxon>
        <taxon>Nocardia</taxon>
    </lineage>
</organism>
<dbReference type="AlphaFoldDB" id="A0A4R1F7B8"/>
<dbReference type="STRING" id="1210063.GCA_001612665_06087"/>
<name>A0A4R1F7B8_9NOCA</name>
<accession>A0A4R1F7B8</accession>
<reference evidence="1 2" key="1">
    <citation type="submission" date="2019-03" db="EMBL/GenBank/DDBJ databases">
        <title>Genomic Encyclopedia of Type Strains, Phase IV (KMG-IV): sequencing the most valuable type-strain genomes for metagenomic binning, comparative biology and taxonomic classification.</title>
        <authorList>
            <person name="Goeker M."/>
        </authorList>
    </citation>
    <scope>NUCLEOTIDE SEQUENCE [LARGE SCALE GENOMIC DNA]</scope>
    <source>
        <strain evidence="1 2">DSM 44684</strain>
    </source>
</reference>
<dbReference type="EMBL" id="SMFR01000007">
    <property type="protein sequence ID" value="TCJ90206.1"/>
    <property type="molecule type" value="Genomic_DNA"/>
</dbReference>
<dbReference type="InterPro" id="IPR019646">
    <property type="entry name" value="Aminoglyc_AdlTrfase"/>
</dbReference>
<dbReference type="GO" id="GO:0016779">
    <property type="term" value="F:nucleotidyltransferase activity"/>
    <property type="evidence" value="ECO:0007669"/>
    <property type="project" value="UniProtKB-KW"/>
</dbReference>
<keyword evidence="2" id="KW-1185">Reference proteome</keyword>
<dbReference type="Gene3D" id="3.30.460.40">
    <property type="match status" value="1"/>
</dbReference>
<gene>
    <name evidence="1" type="ORF">DFR71_6096</name>
</gene>
<evidence type="ECO:0000313" key="2">
    <source>
        <dbReference type="Proteomes" id="UP000294856"/>
    </source>
</evidence>
<dbReference type="Proteomes" id="UP000294856">
    <property type="component" value="Unassembled WGS sequence"/>
</dbReference>
<comment type="caution">
    <text evidence="1">The sequence shown here is derived from an EMBL/GenBank/DDBJ whole genome shotgun (WGS) entry which is preliminary data.</text>
</comment>
<protein>
    <submittedName>
        <fullName evidence="1">Aminoglycoside-2''-adenylyltransferase</fullName>
    </submittedName>
</protein>
<keyword evidence="1" id="KW-0808">Transferase</keyword>
<dbReference type="RefSeq" id="WP_067459080.1">
    <property type="nucleotide sequence ID" value="NZ_SMFR01000007.1"/>
</dbReference>
<sequence length="217" mass="24367">MSSPDGGRPITATEAARRWDPWTPSVVAARLAACPVPWAVAGGWALDLFAGAISRAHDDIEITVPRADFPELAAAFPEYEWDVVGSGELWPYALAASAPELHQTWLRDPFTGAFHLDVFREPHDGDTWICRRDPTITLPYTELIGTTPHGIPYLVPEVVLLFKAKADRPKDHNDFRRIHPLLPGYRLARLHSWLTRLHPDHPWLTEIWAPADITPPE</sequence>
<dbReference type="OrthoDB" id="4539099at2"/>
<dbReference type="InterPro" id="IPR043519">
    <property type="entry name" value="NT_sf"/>
</dbReference>
<evidence type="ECO:0000313" key="1">
    <source>
        <dbReference type="EMBL" id="TCJ90206.1"/>
    </source>
</evidence>